<dbReference type="SMART" id="SM00385">
    <property type="entry name" value="CYCLIN"/>
    <property type="match status" value="2"/>
</dbReference>
<dbReference type="InterPro" id="IPR004367">
    <property type="entry name" value="Cyclin_C-dom"/>
</dbReference>
<keyword evidence="10" id="KW-1185">Reference proteome</keyword>
<dbReference type="AlphaFoldDB" id="A0AAD8I0W2"/>
<dbReference type="PANTHER" id="PTHR10177">
    <property type="entry name" value="CYCLINS"/>
    <property type="match status" value="1"/>
</dbReference>
<evidence type="ECO:0000256" key="3">
    <source>
        <dbReference type="ARBA" id="ARBA00023127"/>
    </source>
</evidence>
<feature type="domain" description="Cyclin C-terminal" evidence="8">
    <location>
        <begin position="345"/>
        <end position="468"/>
    </location>
</feature>
<evidence type="ECO:0000256" key="6">
    <source>
        <dbReference type="SAM" id="MobiDB-lite"/>
    </source>
</evidence>
<dbReference type="InterPro" id="IPR039361">
    <property type="entry name" value="Cyclin"/>
</dbReference>
<comment type="caution">
    <text evidence="9">The sequence shown here is derived from an EMBL/GenBank/DDBJ whole genome shotgun (WGS) entry which is preliminary data.</text>
</comment>
<dbReference type="InterPro" id="IPR013763">
    <property type="entry name" value="Cyclin-like_dom"/>
</dbReference>
<dbReference type="GO" id="GO:0044772">
    <property type="term" value="P:mitotic cell cycle phase transition"/>
    <property type="evidence" value="ECO:0007669"/>
    <property type="project" value="InterPro"/>
</dbReference>
<dbReference type="CDD" id="cd20506">
    <property type="entry name" value="CYCLIN_AtCycA-like_rpt2"/>
    <property type="match status" value="1"/>
</dbReference>
<dbReference type="Gene3D" id="1.10.472.10">
    <property type="entry name" value="Cyclin-like"/>
    <property type="match status" value="2"/>
</dbReference>
<dbReference type="InterPro" id="IPR036915">
    <property type="entry name" value="Cyclin-like_sf"/>
</dbReference>
<dbReference type="SUPFAM" id="SSF47954">
    <property type="entry name" value="Cyclin-like"/>
    <property type="match status" value="2"/>
</dbReference>
<gene>
    <name evidence="9" type="ORF">POM88_032225</name>
</gene>
<sequence length="475" mass="53413">MKKENLVAATVREPTTRVTRARAAASQSSEGLLILGSSKQQGQKRDLRKNSKRVAVDENNSCAPTNQHKRRAVLKDVSNVCLDNSNTNCANASKITKKNVNQIKRGVVDVSKVASPVAVKVQQNPKTKTGQVVALTETETESTGSWLLDKNAHPEPIAEKDLSEDIPLHDVPESGVPLNKEEKTGLVMLTSCSKAEFIDIDADYKDPQLCRQYAQDIYSNLRVAELMRRPDYKSMEIVQQDITKGMRGILVDWLVEVSEEYRLVPDTLYLTVHLIDLFLSEYYIERKRLQLLGITCMLIASKYEEICAPRIEEFCFITDNTYSKTEVLAMESNVLKDLRFRLSAPTTKTFLRRFLRAAQVSYKSPSLELEFLSNYLAELTLVDNGFLKFIPSIVAASAVFLAKWTLDQSGHPWNPTLKHYTSYVASDLKAAVLEMQILQLNTSNCPLNAICAKYKQDKFKSVSSLSSPKLLETLF</sequence>
<comment type="similarity">
    <text evidence="1">Belongs to the cyclin family. Cyclin AB subfamily.</text>
</comment>
<evidence type="ECO:0000256" key="1">
    <source>
        <dbReference type="ARBA" id="ARBA00006955"/>
    </source>
</evidence>
<evidence type="ECO:0000256" key="2">
    <source>
        <dbReference type="ARBA" id="ARBA00022618"/>
    </source>
</evidence>
<reference evidence="9" key="2">
    <citation type="submission" date="2023-05" db="EMBL/GenBank/DDBJ databases">
        <authorList>
            <person name="Schelkunov M.I."/>
        </authorList>
    </citation>
    <scope>NUCLEOTIDE SEQUENCE</scope>
    <source>
        <strain evidence="9">Hsosn_3</strain>
        <tissue evidence="9">Leaf</tissue>
    </source>
</reference>
<name>A0AAD8I0W2_9APIA</name>
<dbReference type="InterPro" id="IPR046965">
    <property type="entry name" value="Cyclin_A/B-like"/>
</dbReference>
<dbReference type="Pfam" id="PF02984">
    <property type="entry name" value="Cyclin_C"/>
    <property type="match status" value="1"/>
</dbReference>
<evidence type="ECO:0000259" key="7">
    <source>
        <dbReference type="SMART" id="SM00385"/>
    </source>
</evidence>
<protein>
    <submittedName>
        <fullName evidence="9">Cyclin N-terminal domain-containing protein</fullName>
    </submittedName>
</protein>
<keyword evidence="3 5" id="KW-0195">Cyclin</keyword>
<dbReference type="GO" id="GO:0051301">
    <property type="term" value="P:cell division"/>
    <property type="evidence" value="ECO:0007669"/>
    <property type="project" value="UniProtKB-KW"/>
</dbReference>
<proteinExistence type="inferred from homology"/>
<evidence type="ECO:0000256" key="4">
    <source>
        <dbReference type="ARBA" id="ARBA00023306"/>
    </source>
</evidence>
<evidence type="ECO:0000259" key="8">
    <source>
        <dbReference type="SMART" id="SM01332"/>
    </source>
</evidence>
<dbReference type="Pfam" id="PF00134">
    <property type="entry name" value="Cyclin_N"/>
    <property type="match status" value="1"/>
</dbReference>
<reference evidence="9" key="1">
    <citation type="submission" date="2023-02" db="EMBL/GenBank/DDBJ databases">
        <title>Genome of toxic invasive species Heracleum sosnowskyi carries increased number of genes despite the absence of recent whole-genome duplications.</title>
        <authorList>
            <person name="Schelkunov M."/>
            <person name="Shtratnikova V."/>
            <person name="Makarenko M."/>
            <person name="Klepikova A."/>
            <person name="Omelchenko D."/>
            <person name="Novikova G."/>
            <person name="Obukhova E."/>
            <person name="Bogdanov V."/>
            <person name="Penin A."/>
            <person name="Logacheva M."/>
        </authorList>
    </citation>
    <scope>NUCLEOTIDE SEQUENCE</scope>
    <source>
        <strain evidence="9">Hsosn_3</strain>
        <tissue evidence="9">Leaf</tissue>
    </source>
</reference>
<evidence type="ECO:0000256" key="5">
    <source>
        <dbReference type="RuleBase" id="RU000383"/>
    </source>
</evidence>
<feature type="compositionally biased region" description="Low complexity" evidence="6">
    <location>
        <begin position="7"/>
        <end position="25"/>
    </location>
</feature>
<dbReference type="SMART" id="SM01332">
    <property type="entry name" value="Cyclin_C"/>
    <property type="match status" value="1"/>
</dbReference>
<dbReference type="InterPro" id="IPR006671">
    <property type="entry name" value="Cyclin_N"/>
</dbReference>
<feature type="domain" description="Cyclin-like" evidence="7">
    <location>
        <begin position="349"/>
        <end position="437"/>
    </location>
</feature>
<dbReference type="Proteomes" id="UP001237642">
    <property type="component" value="Unassembled WGS sequence"/>
</dbReference>
<organism evidence="9 10">
    <name type="scientific">Heracleum sosnowskyi</name>
    <dbReference type="NCBI Taxonomy" id="360622"/>
    <lineage>
        <taxon>Eukaryota</taxon>
        <taxon>Viridiplantae</taxon>
        <taxon>Streptophyta</taxon>
        <taxon>Embryophyta</taxon>
        <taxon>Tracheophyta</taxon>
        <taxon>Spermatophyta</taxon>
        <taxon>Magnoliopsida</taxon>
        <taxon>eudicotyledons</taxon>
        <taxon>Gunneridae</taxon>
        <taxon>Pentapetalae</taxon>
        <taxon>asterids</taxon>
        <taxon>campanulids</taxon>
        <taxon>Apiales</taxon>
        <taxon>Apiaceae</taxon>
        <taxon>Apioideae</taxon>
        <taxon>apioid superclade</taxon>
        <taxon>Tordylieae</taxon>
        <taxon>Tordyliinae</taxon>
        <taxon>Heracleum</taxon>
    </lineage>
</organism>
<accession>A0AAD8I0W2</accession>
<dbReference type="EMBL" id="JAUIZM010000007">
    <property type="protein sequence ID" value="KAK1376032.1"/>
    <property type="molecule type" value="Genomic_DNA"/>
</dbReference>
<feature type="region of interest" description="Disordered" evidence="6">
    <location>
        <begin position="1"/>
        <end position="54"/>
    </location>
</feature>
<evidence type="ECO:0000313" key="10">
    <source>
        <dbReference type="Proteomes" id="UP001237642"/>
    </source>
</evidence>
<feature type="domain" description="Cyclin-like" evidence="7">
    <location>
        <begin position="252"/>
        <end position="336"/>
    </location>
</feature>
<dbReference type="FunFam" id="1.10.472.10:FF:000013">
    <property type="entry name" value="Cyclin A1"/>
    <property type="match status" value="1"/>
</dbReference>
<keyword evidence="2" id="KW-0132">Cell division</keyword>
<evidence type="ECO:0000313" key="9">
    <source>
        <dbReference type="EMBL" id="KAK1376032.1"/>
    </source>
</evidence>
<dbReference type="GO" id="GO:0016538">
    <property type="term" value="F:cyclin-dependent protein serine/threonine kinase regulator activity"/>
    <property type="evidence" value="ECO:0007669"/>
    <property type="project" value="InterPro"/>
</dbReference>
<dbReference type="PIRSF" id="PIRSF001771">
    <property type="entry name" value="Cyclin_A_B_D_E"/>
    <property type="match status" value="1"/>
</dbReference>
<keyword evidence="4" id="KW-0131">Cell cycle</keyword>
<dbReference type="FunFam" id="1.10.472.10:FF:000167">
    <property type="entry name" value="Mitotic cyclin 6"/>
    <property type="match status" value="1"/>
</dbReference>